<dbReference type="PANTHER" id="PTHR14430:SF0">
    <property type="entry name" value="SEC2P DOMAIN-CONTAINING PROTEIN"/>
    <property type="match status" value="1"/>
</dbReference>
<dbReference type="GO" id="GO:0005085">
    <property type="term" value="F:guanyl-nucleotide exchange factor activity"/>
    <property type="evidence" value="ECO:0007669"/>
    <property type="project" value="InterPro"/>
</dbReference>
<protein>
    <recommendedName>
        <fullName evidence="4">GDP/GTP exchange factor Sec2 N-terminal domain-containing protein</fullName>
    </recommendedName>
</protein>
<feature type="region of interest" description="Disordered" evidence="3">
    <location>
        <begin position="184"/>
        <end position="224"/>
    </location>
</feature>
<dbReference type="PANTHER" id="PTHR14430">
    <property type="entry name" value="RABIN3-RELATED"/>
    <property type="match status" value="1"/>
</dbReference>
<dbReference type="GO" id="GO:0051286">
    <property type="term" value="C:cell tip"/>
    <property type="evidence" value="ECO:0007669"/>
    <property type="project" value="TreeGrafter"/>
</dbReference>
<dbReference type="CDD" id="cd21044">
    <property type="entry name" value="Rab11BD_RAB3IP_like"/>
    <property type="match status" value="1"/>
</dbReference>
<name>A0AAD5K302_9FUNG</name>
<dbReference type="InterPro" id="IPR009449">
    <property type="entry name" value="Sec2_N"/>
</dbReference>
<dbReference type="GO" id="GO:0070319">
    <property type="term" value="C:Golgi to plasma membrane transport vesicle"/>
    <property type="evidence" value="ECO:0007669"/>
    <property type="project" value="TreeGrafter"/>
</dbReference>
<feature type="coiled-coil region" evidence="2">
    <location>
        <begin position="40"/>
        <end position="145"/>
    </location>
</feature>
<feature type="domain" description="GDP/GTP exchange factor Sec2 N-terminal" evidence="4">
    <location>
        <begin position="27"/>
        <end position="141"/>
    </location>
</feature>
<evidence type="ECO:0000313" key="5">
    <source>
        <dbReference type="EMBL" id="KAI9252942.1"/>
    </source>
</evidence>
<sequence>MDYIVENNHNNNNNNNTINSQCPTCQRQTFVKQQDQTELIKQLRHELESKDEAMERLRQDMQTLNQKYVAEINRVADVQHEKDMVEHELEELSTRLFEEANGMVAEEKRQRYLLEQELQQTQEHLLAEQNQLQELRERMQMQQQQQQGDIKDPNMARARHDLQQLYNTNCKRASANHHNLYKTSFHKQQRSSQQRPHRGSERATSMPPLPSTMEEEAQQQKNKPMSIDQVQLEAFREFVRSSPNVVFKKLHQFVYMKVCQQEDVEPCLRFGPHSRLSVKKMNEFLSRQPCFIEQHDELSQKTMTINTNAPSAVMARPLWERFSNNHNNNNNAHSLQSQQQQEYHCSACGRPADQQALSYRFRLDEMDEWAAIDQYCRDRLVAVCEFYVFIRNIQKGFYADRDIDDLYTENIRLRLQMFYSRMGALPVVLDGIGLDPGSVGKASPPLDTIPDDASDASMMSTGPQTPITQTPPVLKEEYIAGDNK</sequence>
<reference evidence="5" key="1">
    <citation type="journal article" date="2022" name="IScience">
        <title>Evolution of zygomycete secretomes and the origins of terrestrial fungal ecologies.</title>
        <authorList>
            <person name="Chang Y."/>
            <person name="Wang Y."/>
            <person name="Mondo S."/>
            <person name="Ahrendt S."/>
            <person name="Andreopoulos W."/>
            <person name="Barry K."/>
            <person name="Beard J."/>
            <person name="Benny G.L."/>
            <person name="Blankenship S."/>
            <person name="Bonito G."/>
            <person name="Cuomo C."/>
            <person name="Desiro A."/>
            <person name="Gervers K.A."/>
            <person name="Hundley H."/>
            <person name="Kuo A."/>
            <person name="LaButti K."/>
            <person name="Lang B.F."/>
            <person name="Lipzen A."/>
            <person name="O'Donnell K."/>
            <person name="Pangilinan J."/>
            <person name="Reynolds N."/>
            <person name="Sandor L."/>
            <person name="Smith M.E."/>
            <person name="Tsang A."/>
            <person name="Grigoriev I.V."/>
            <person name="Stajich J.E."/>
            <person name="Spatafora J.W."/>
        </authorList>
    </citation>
    <scope>NUCLEOTIDE SEQUENCE</scope>
    <source>
        <strain evidence="5">RSA 2281</strain>
    </source>
</reference>
<dbReference type="Pfam" id="PF25555">
    <property type="entry name" value="RAB3A-like_C"/>
    <property type="match status" value="1"/>
</dbReference>
<dbReference type="SUPFAM" id="SSF144284">
    <property type="entry name" value="Sec2 N-terminal region"/>
    <property type="match status" value="1"/>
</dbReference>
<keyword evidence="6" id="KW-1185">Reference proteome</keyword>
<evidence type="ECO:0000256" key="2">
    <source>
        <dbReference type="SAM" id="Coils"/>
    </source>
</evidence>
<dbReference type="InterPro" id="IPR040351">
    <property type="entry name" value="RAB3IL/RAB3IP/Sec2"/>
</dbReference>
<proteinExistence type="predicted"/>
<comment type="caution">
    <text evidence="5">The sequence shown here is derived from an EMBL/GenBank/DDBJ whole genome shotgun (WGS) entry which is preliminary data.</text>
</comment>
<feature type="compositionally biased region" description="Low complexity" evidence="3">
    <location>
        <begin position="461"/>
        <end position="472"/>
    </location>
</feature>
<dbReference type="GO" id="GO:0006887">
    <property type="term" value="P:exocytosis"/>
    <property type="evidence" value="ECO:0007669"/>
    <property type="project" value="TreeGrafter"/>
</dbReference>
<gene>
    <name evidence="5" type="ORF">BDA99DRAFT_176277</name>
</gene>
<accession>A0AAD5K302</accession>
<dbReference type="Gene3D" id="6.10.140.910">
    <property type="match status" value="1"/>
</dbReference>
<evidence type="ECO:0000256" key="1">
    <source>
        <dbReference type="ARBA" id="ARBA00023054"/>
    </source>
</evidence>
<feature type="region of interest" description="Disordered" evidence="3">
    <location>
        <begin position="451"/>
        <end position="472"/>
    </location>
</feature>
<evidence type="ECO:0000313" key="6">
    <source>
        <dbReference type="Proteomes" id="UP001209540"/>
    </source>
</evidence>
<dbReference type="Pfam" id="PF06428">
    <property type="entry name" value="Sec2p"/>
    <property type="match status" value="1"/>
</dbReference>
<keyword evidence="1 2" id="KW-0175">Coiled coil</keyword>
<evidence type="ECO:0000256" key="3">
    <source>
        <dbReference type="SAM" id="MobiDB-lite"/>
    </source>
</evidence>
<reference evidence="5" key="2">
    <citation type="submission" date="2023-02" db="EMBL/GenBank/DDBJ databases">
        <authorList>
            <consortium name="DOE Joint Genome Institute"/>
            <person name="Mondo S.J."/>
            <person name="Chang Y."/>
            <person name="Wang Y."/>
            <person name="Ahrendt S."/>
            <person name="Andreopoulos W."/>
            <person name="Barry K."/>
            <person name="Beard J."/>
            <person name="Benny G.L."/>
            <person name="Blankenship S."/>
            <person name="Bonito G."/>
            <person name="Cuomo C."/>
            <person name="Desiro A."/>
            <person name="Gervers K.A."/>
            <person name="Hundley H."/>
            <person name="Kuo A."/>
            <person name="LaButti K."/>
            <person name="Lang B.F."/>
            <person name="Lipzen A."/>
            <person name="O'Donnell K."/>
            <person name="Pangilinan J."/>
            <person name="Reynolds N."/>
            <person name="Sandor L."/>
            <person name="Smith M.W."/>
            <person name="Tsang A."/>
            <person name="Grigoriev I.V."/>
            <person name="Stajich J.E."/>
            <person name="Spatafora J.W."/>
        </authorList>
    </citation>
    <scope>NUCLEOTIDE SEQUENCE</scope>
    <source>
        <strain evidence="5">RSA 2281</strain>
    </source>
</reference>
<organism evidence="5 6">
    <name type="scientific">Phascolomyces articulosus</name>
    <dbReference type="NCBI Taxonomy" id="60185"/>
    <lineage>
        <taxon>Eukaryota</taxon>
        <taxon>Fungi</taxon>
        <taxon>Fungi incertae sedis</taxon>
        <taxon>Mucoromycota</taxon>
        <taxon>Mucoromycotina</taxon>
        <taxon>Mucoromycetes</taxon>
        <taxon>Mucorales</taxon>
        <taxon>Lichtheimiaceae</taxon>
        <taxon>Phascolomyces</taxon>
    </lineage>
</organism>
<dbReference type="EMBL" id="JAIXMP010000027">
    <property type="protein sequence ID" value="KAI9252942.1"/>
    <property type="molecule type" value="Genomic_DNA"/>
</dbReference>
<evidence type="ECO:0000259" key="4">
    <source>
        <dbReference type="Pfam" id="PF06428"/>
    </source>
</evidence>
<dbReference type="AlphaFoldDB" id="A0AAD5K302"/>
<dbReference type="Proteomes" id="UP001209540">
    <property type="component" value="Unassembled WGS sequence"/>
</dbReference>